<keyword evidence="3" id="KW-1185">Reference proteome</keyword>
<dbReference type="Proteomes" id="UP000199634">
    <property type="component" value="Unassembled WGS sequence"/>
</dbReference>
<keyword evidence="1" id="KW-0732">Signal</keyword>
<evidence type="ECO:0000313" key="3">
    <source>
        <dbReference type="Proteomes" id="UP000199634"/>
    </source>
</evidence>
<dbReference type="AlphaFoldDB" id="A0A1H6KVN6"/>
<gene>
    <name evidence="2" type="ORF">SAMN02927937_01479</name>
</gene>
<dbReference type="OrthoDB" id="1160493at2"/>
<organism evidence="2 3">
    <name type="scientific">Paenimyroides marinum</name>
    <dbReference type="NCBI Taxonomy" id="1159016"/>
    <lineage>
        <taxon>Bacteria</taxon>
        <taxon>Pseudomonadati</taxon>
        <taxon>Bacteroidota</taxon>
        <taxon>Flavobacteriia</taxon>
        <taxon>Flavobacteriales</taxon>
        <taxon>Flavobacteriaceae</taxon>
        <taxon>Paenimyroides</taxon>
    </lineage>
</organism>
<feature type="signal peptide" evidence="1">
    <location>
        <begin position="1"/>
        <end position="20"/>
    </location>
</feature>
<proteinExistence type="predicted"/>
<evidence type="ECO:0000256" key="1">
    <source>
        <dbReference type="SAM" id="SignalP"/>
    </source>
</evidence>
<accession>A0A1H6KVN6</accession>
<dbReference type="STRING" id="1159016.SAMN02927937_01479"/>
<reference evidence="2 3" key="1">
    <citation type="submission" date="2016-10" db="EMBL/GenBank/DDBJ databases">
        <authorList>
            <person name="de Groot N.N."/>
        </authorList>
    </citation>
    <scope>NUCLEOTIDE SEQUENCE [LARGE SCALE GENOMIC DNA]</scope>
    <source>
        <strain evidence="2 3">CGMCC 1.10825</strain>
    </source>
</reference>
<evidence type="ECO:0008006" key="4">
    <source>
        <dbReference type="Google" id="ProtNLM"/>
    </source>
</evidence>
<sequence>MKRIICAMTVCLVTTLSVSAQQNDDFYQPRTTTFWSDVQFGGALGLGFGSGYTNIAVAPSAIKPITEQFSAGVGLQFNYLKSKGFYESASYGASAIALYNPIDFFQLSAELEQLRVNNTVEGYYLNQYYYPESKENFWNTALFLGAGYTSGNATIGIRYNVLYQKDNFVYSQAWMPFIRVYF</sequence>
<dbReference type="EMBL" id="FNXE01000018">
    <property type="protein sequence ID" value="SEH79684.1"/>
    <property type="molecule type" value="Genomic_DNA"/>
</dbReference>
<name>A0A1H6KVN6_9FLAO</name>
<dbReference type="RefSeq" id="WP_091098287.1">
    <property type="nucleotide sequence ID" value="NZ_FNXE01000018.1"/>
</dbReference>
<protein>
    <recommendedName>
        <fullName evidence="4">Alpha-ketoglutarate decarboxylase</fullName>
    </recommendedName>
</protein>
<feature type="chain" id="PRO_5011725785" description="Alpha-ketoglutarate decarboxylase" evidence="1">
    <location>
        <begin position="21"/>
        <end position="182"/>
    </location>
</feature>
<evidence type="ECO:0000313" key="2">
    <source>
        <dbReference type="EMBL" id="SEH79684.1"/>
    </source>
</evidence>